<dbReference type="Gene3D" id="3.30.470.30">
    <property type="entry name" value="DNA ligase/mRNA capping enzyme"/>
    <property type="match status" value="1"/>
</dbReference>
<evidence type="ECO:0000256" key="6">
    <source>
        <dbReference type="ARBA" id="ARBA00034003"/>
    </source>
</evidence>
<proteinExistence type="predicted"/>
<evidence type="ECO:0000256" key="1">
    <source>
        <dbReference type="ARBA" id="ARBA00001968"/>
    </source>
</evidence>
<sequence length="279" mass="32056">MYYLALCLVLILCLWPVVNYAKTPPPLVLSKLYQANEPLTQYWVSEKYDGIRAYWDGKTLYTRSGNPISAPKYWLEGFPSTPLDGELWLGRNQFSQLSSIVRKKLPNKAEWQDVKFMAFDLPKDSGTFLERYRRLEATVYAAQLDHLKLVEQHAVDSHYSLQKQLEQIASQGGEGLMLRRIDTRYVSGRSNDLLKVKPYMDDEALVIDHQQGQGKYTDHLGALIVMDQNGREFKIGTGFSDDERINPPAIGDTITYQYHGRTSTGLPRFASFLRVKHRE</sequence>
<keyword evidence="9" id="KW-1185">Reference proteome</keyword>
<dbReference type="InterPro" id="IPR029319">
    <property type="entry name" value="DNA_ligase_OB"/>
</dbReference>
<evidence type="ECO:0000256" key="5">
    <source>
        <dbReference type="ARBA" id="ARBA00023204"/>
    </source>
</evidence>
<evidence type="ECO:0000313" key="8">
    <source>
        <dbReference type="EMBL" id="MFC3153028.1"/>
    </source>
</evidence>
<comment type="cofactor">
    <cofactor evidence="1">
        <name>a divalent metal cation</name>
        <dbReference type="ChEBI" id="CHEBI:60240"/>
    </cofactor>
</comment>
<dbReference type="Gene3D" id="3.30.1490.70">
    <property type="match status" value="1"/>
</dbReference>
<dbReference type="PROSITE" id="PS50160">
    <property type="entry name" value="DNA_LIGASE_A3"/>
    <property type="match status" value="1"/>
</dbReference>
<dbReference type="Pfam" id="PF14743">
    <property type="entry name" value="DNA_ligase_OB_2"/>
    <property type="match status" value="1"/>
</dbReference>
<keyword evidence="5" id="KW-0234">DNA repair</keyword>
<protein>
    <submittedName>
        <fullName evidence="8">DNA ligase</fullName>
        <ecNumber evidence="8">6.5.1.1</ecNumber>
    </submittedName>
</protein>
<organism evidence="8 9">
    <name type="scientific">Litoribrevibacter euphylliae</name>
    <dbReference type="NCBI Taxonomy" id="1834034"/>
    <lineage>
        <taxon>Bacteria</taxon>
        <taxon>Pseudomonadati</taxon>
        <taxon>Pseudomonadota</taxon>
        <taxon>Gammaproteobacteria</taxon>
        <taxon>Oceanospirillales</taxon>
        <taxon>Oceanospirillaceae</taxon>
        <taxon>Litoribrevibacter</taxon>
    </lineage>
</organism>
<dbReference type="RefSeq" id="WP_386722948.1">
    <property type="nucleotide sequence ID" value="NZ_JBHRSZ010000007.1"/>
</dbReference>
<reference evidence="9" key="1">
    <citation type="journal article" date="2019" name="Int. J. Syst. Evol. Microbiol.">
        <title>The Global Catalogue of Microorganisms (GCM) 10K type strain sequencing project: providing services to taxonomists for standard genome sequencing and annotation.</title>
        <authorList>
            <consortium name="The Broad Institute Genomics Platform"/>
            <consortium name="The Broad Institute Genome Sequencing Center for Infectious Disease"/>
            <person name="Wu L."/>
            <person name="Ma J."/>
        </authorList>
    </citation>
    <scope>NUCLEOTIDE SEQUENCE [LARGE SCALE GENOMIC DNA]</scope>
    <source>
        <strain evidence="9">KCTC 52438</strain>
    </source>
</reference>
<dbReference type="Pfam" id="PF01068">
    <property type="entry name" value="DNA_ligase_A_M"/>
    <property type="match status" value="1"/>
</dbReference>
<name>A0ABV7HK18_9GAMM</name>
<dbReference type="Proteomes" id="UP001595476">
    <property type="component" value="Unassembled WGS sequence"/>
</dbReference>
<dbReference type="EMBL" id="JBHRSZ010000007">
    <property type="protein sequence ID" value="MFC3153028.1"/>
    <property type="molecule type" value="Genomic_DNA"/>
</dbReference>
<dbReference type="CDD" id="cd07896">
    <property type="entry name" value="Adenylation_kDNA_ligase_like"/>
    <property type="match status" value="1"/>
</dbReference>
<evidence type="ECO:0000313" key="9">
    <source>
        <dbReference type="Proteomes" id="UP001595476"/>
    </source>
</evidence>
<dbReference type="InterPro" id="IPR012310">
    <property type="entry name" value="DNA_ligase_ATP-dep_cent"/>
</dbReference>
<dbReference type="PANTHER" id="PTHR47810:SF1">
    <property type="entry name" value="DNA LIGASE B"/>
    <property type="match status" value="1"/>
</dbReference>
<evidence type="ECO:0000256" key="2">
    <source>
        <dbReference type="ARBA" id="ARBA00022598"/>
    </source>
</evidence>
<dbReference type="Gene3D" id="2.40.50.140">
    <property type="entry name" value="Nucleic acid-binding proteins"/>
    <property type="match status" value="1"/>
</dbReference>
<evidence type="ECO:0000259" key="7">
    <source>
        <dbReference type="PROSITE" id="PS50160"/>
    </source>
</evidence>
<dbReference type="SUPFAM" id="SSF56091">
    <property type="entry name" value="DNA ligase/mRNA capping enzyme, catalytic domain"/>
    <property type="match status" value="1"/>
</dbReference>
<dbReference type="EC" id="6.5.1.1" evidence="8"/>
<dbReference type="GO" id="GO:0003910">
    <property type="term" value="F:DNA ligase (ATP) activity"/>
    <property type="evidence" value="ECO:0007669"/>
    <property type="project" value="UniProtKB-EC"/>
</dbReference>
<gene>
    <name evidence="8" type="ORF">ACFOEK_18450</name>
</gene>
<evidence type="ECO:0000256" key="3">
    <source>
        <dbReference type="ARBA" id="ARBA00022705"/>
    </source>
</evidence>
<dbReference type="NCBIfam" id="NF006592">
    <property type="entry name" value="PRK09125.1"/>
    <property type="match status" value="1"/>
</dbReference>
<dbReference type="InterPro" id="IPR012340">
    <property type="entry name" value="NA-bd_OB-fold"/>
</dbReference>
<feature type="domain" description="ATP-dependent DNA ligase family profile" evidence="7">
    <location>
        <begin position="127"/>
        <end position="208"/>
    </location>
</feature>
<dbReference type="SUPFAM" id="SSF50249">
    <property type="entry name" value="Nucleic acid-binding proteins"/>
    <property type="match status" value="1"/>
</dbReference>
<dbReference type="InterPro" id="IPR050326">
    <property type="entry name" value="NAD_dep_DNA_ligaseB"/>
</dbReference>
<keyword evidence="2 8" id="KW-0436">Ligase</keyword>
<comment type="catalytic activity">
    <reaction evidence="6">
        <text>ATP + (deoxyribonucleotide)n-3'-hydroxyl + 5'-phospho-(deoxyribonucleotide)m = (deoxyribonucleotide)n+m + AMP + diphosphate.</text>
        <dbReference type="EC" id="6.5.1.1"/>
    </reaction>
</comment>
<keyword evidence="4" id="KW-0227">DNA damage</keyword>
<evidence type="ECO:0000256" key="4">
    <source>
        <dbReference type="ARBA" id="ARBA00022763"/>
    </source>
</evidence>
<comment type="caution">
    <text evidence="8">The sequence shown here is derived from an EMBL/GenBank/DDBJ whole genome shotgun (WGS) entry which is preliminary data.</text>
</comment>
<dbReference type="PANTHER" id="PTHR47810">
    <property type="entry name" value="DNA LIGASE"/>
    <property type="match status" value="1"/>
</dbReference>
<keyword evidence="3" id="KW-0235">DNA replication</keyword>
<dbReference type="CDD" id="cd08041">
    <property type="entry name" value="OBF_kDNA_ligase_like"/>
    <property type="match status" value="1"/>
</dbReference>
<accession>A0ABV7HK18</accession>